<dbReference type="Proteomes" id="UP000001549">
    <property type="component" value="Chromosome"/>
</dbReference>
<evidence type="ECO:0000259" key="1">
    <source>
        <dbReference type="SMART" id="SM00460"/>
    </source>
</evidence>
<dbReference type="STRING" id="656024.FsymDg_3703"/>
<dbReference type="Gene3D" id="3.10.620.30">
    <property type="match status" value="1"/>
</dbReference>
<dbReference type="SUPFAM" id="SSF54001">
    <property type="entry name" value="Cysteine proteinases"/>
    <property type="match status" value="1"/>
</dbReference>
<dbReference type="Pfam" id="PF01841">
    <property type="entry name" value="Transglut_core"/>
    <property type="match status" value="1"/>
</dbReference>
<gene>
    <name evidence="2" type="ordered locus">FsymDg_3703</name>
</gene>
<keyword evidence="3" id="KW-1185">Reference proteome</keyword>
<sequence>MLRTVPDGMLSASEMDVDPADSAIVSVTYRVRQRFGYTYDGPAWQLAHRLVVVPPRRHGDQTVCAYHLAVSDPTATVTWERTVDGSQAALVRLDTVPRRLDFDATVVLTRTAGAGPPTLPASALTGRRLLTPTPLTAPDATMIAAARALAVPDPLETALRCCAWVHRRIGYAGGSTDVTTTAAQALAGGRGVCQDHAHVMLALCRAAGVPARYVSGHMIGESASHAWVEVIVPAATGTIGGGACAVALDPCHDRLVDRRYVTVATGRDYTEVAPTSGSYRGPGRGTLTTRQRVDVIGADLVGTGTGTAGPGPAAMV</sequence>
<dbReference type="InterPro" id="IPR013589">
    <property type="entry name" value="Bac_transglu_N"/>
</dbReference>
<feature type="domain" description="Transglutaminase-like" evidence="1">
    <location>
        <begin position="185"/>
        <end position="252"/>
    </location>
</feature>
<evidence type="ECO:0000313" key="2">
    <source>
        <dbReference type="EMBL" id="AEH10980.1"/>
    </source>
</evidence>
<dbReference type="eggNOG" id="COG1305">
    <property type="taxonomic scope" value="Bacteria"/>
</dbReference>
<proteinExistence type="predicted"/>
<dbReference type="Pfam" id="PF08379">
    <property type="entry name" value="Bact_transglu_N"/>
    <property type="match status" value="1"/>
</dbReference>
<dbReference type="HOGENOM" id="CLU_008973_1_1_11"/>
<reference evidence="2 3" key="1">
    <citation type="submission" date="2011-05" db="EMBL/GenBank/DDBJ databases">
        <title>Complete sequence of chromosome of Frankia symbiont of Datisca glomerata.</title>
        <authorList>
            <consortium name="US DOE Joint Genome Institute"/>
            <person name="Lucas S."/>
            <person name="Han J."/>
            <person name="Lapidus A."/>
            <person name="Cheng J.-F."/>
            <person name="Goodwin L."/>
            <person name="Pitluck S."/>
            <person name="Peters L."/>
            <person name="Mikhailova N."/>
            <person name="Chertkov O."/>
            <person name="Teshima H."/>
            <person name="Han C."/>
            <person name="Tapia R."/>
            <person name="Land M."/>
            <person name="Hauser L."/>
            <person name="Kyrpides N."/>
            <person name="Ivanova N."/>
            <person name="Pagani I."/>
            <person name="Berry A."/>
            <person name="Pawlowski K."/>
            <person name="Persson T."/>
            <person name="Vanden Heuvel B."/>
            <person name="Benson D."/>
            <person name="Woyke T."/>
        </authorList>
    </citation>
    <scope>NUCLEOTIDE SEQUENCE [LARGE SCALE GENOMIC DNA]</scope>
    <source>
        <strain evidence="3">4085684</strain>
    </source>
</reference>
<name>F8B471_9ACTN</name>
<organism evidence="2 3">
    <name type="scientific">Candidatus Protofrankia datiscae</name>
    <dbReference type="NCBI Taxonomy" id="2716812"/>
    <lineage>
        <taxon>Bacteria</taxon>
        <taxon>Bacillati</taxon>
        <taxon>Actinomycetota</taxon>
        <taxon>Actinomycetes</taxon>
        <taxon>Frankiales</taxon>
        <taxon>Frankiaceae</taxon>
        <taxon>Protofrankia</taxon>
    </lineage>
</organism>
<evidence type="ECO:0000313" key="3">
    <source>
        <dbReference type="Proteomes" id="UP000001549"/>
    </source>
</evidence>
<dbReference type="EMBL" id="CP002801">
    <property type="protein sequence ID" value="AEH10980.1"/>
    <property type="molecule type" value="Genomic_DNA"/>
</dbReference>
<dbReference type="PANTHER" id="PTHR33490">
    <property type="entry name" value="BLR5614 PROTEIN-RELATED"/>
    <property type="match status" value="1"/>
</dbReference>
<dbReference type="SMART" id="SM00460">
    <property type="entry name" value="TGc"/>
    <property type="match status" value="1"/>
</dbReference>
<dbReference type="PANTHER" id="PTHR33490:SF6">
    <property type="entry name" value="SLL1049 PROTEIN"/>
    <property type="match status" value="1"/>
</dbReference>
<dbReference type="InterPro" id="IPR002931">
    <property type="entry name" value="Transglutaminase-like"/>
</dbReference>
<accession>F8B471</accession>
<protein>
    <submittedName>
        <fullName evidence="2">Transglutaminase domain-containing protein</fullName>
    </submittedName>
</protein>
<dbReference type="InterPro" id="IPR038765">
    <property type="entry name" value="Papain-like_cys_pep_sf"/>
</dbReference>
<dbReference type="KEGG" id="fsy:FsymDg_3703"/>
<dbReference type="AlphaFoldDB" id="F8B471"/>